<dbReference type="Proteomes" id="UP000887579">
    <property type="component" value="Unplaced"/>
</dbReference>
<dbReference type="WBParaSite" id="ES5_v2.g21001.t1">
    <property type="protein sequence ID" value="ES5_v2.g21001.t1"/>
    <property type="gene ID" value="ES5_v2.g21001"/>
</dbReference>
<sequence length="114" mass="12864">MQSDKHLHAMQDIPTTIVPTSQGGGQQPEQSDDKAYHCLICGIFTTDSIEDLVSHLNADRSQTNAADISNLHGIYQCYLCPYTTNLKANFQLHMRTDKHIQRVQMLSCLVPIEY</sequence>
<accession>A0AC34FU50</accession>
<proteinExistence type="predicted"/>
<name>A0AC34FU50_9BILA</name>
<evidence type="ECO:0000313" key="1">
    <source>
        <dbReference type="Proteomes" id="UP000887579"/>
    </source>
</evidence>
<organism evidence="1 2">
    <name type="scientific">Panagrolaimus sp. ES5</name>
    <dbReference type="NCBI Taxonomy" id="591445"/>
    <lineage>
        <taxon>Eukaryota</taxon>
        <taxon>Metazoa</taxon>
        <taxon>Ecdysozoa</taxon>
        <taxon>Nematoda</taxon>
        <taxon>Chromadorea</taxon>
        <taxon>Rhabditida</taxon>
        <taxon>Tylenchina</taxon>
        <taxon>Panagrolaimomorpha</taxon>
        <taxon>Panagrolaimoidea</taxon>
        <taxon>Panagrolaimidae</taxon>
        <taxon>Panagrolaimus</taxon>
    </lineage>
</organism>
<reference evidence="2" key="1">
    <citation type="submission" date="2022-11" db="UniProtKB">
        <authorList>
            <consortium name="WormBaseParasite"/>
        </authorList>
    </citation>
    <scope>IDENTIFICATION</scope>
</reference>
<evidence type="ECO:0000313" key="2">
    <source>
        <dbReference type="WBParaSite" id="ES5_v2.g21001.t1"/>
    </source>
</evidence>
<protein>
    <submittedName>
        <fullName evidence="2">C2H2-type domain-containing protein</fullName>
    </submittedName>
</protein>